<dbReference type="AlphaFoldDB" id="A0AAI8BDD3"/>
<dbReference type="EMBL" id="CP008727">
    <property type="protein sequence ID" value="AIO70181.1"/>
    <property type="molecule type" value="Genomic_DNA"/>
</dbReference>
<accession>A0AAI8BDD3</accession>
<organism evidence="1 2">
    <name type="scientific">Burkholderia oklahomensis</name>
    <dbReference type="NCBI Taxonomy" id="342113"/>
    <lineage>
        <taxon>Bacteria</taxon>
        <taxon>Pseudomonadati</taxon>
        <taxon>Pseudomonadota</taxon>
        <taxon>Betaproteobacteria</taxon>
        <taxon>Burkholderiales</taxon>
        <taxon>Burkholderiaceae</taxon>
        <taxon>Burkholderia</taxon>
        <taxon>pseudomallei group</taxon>
    </lineage>
</organism>
<keyword evidence="2" id="KW-1185">Reference proteome</keyword>
<dbReference type="KEGG" id="bok:DM82_5959"/>
<sequence length="102" mass="10672">MLTIEGAIAGVAEDNVQRAALPMPARSAAADCRQWAQPVPAGARDGASPGWARALVAMAAYNAAAMSNTPRSRETARSLCDAHRAAMFSSGHYMFAPPVMAR</sequence>
<evidence type="ECO:0000313" key="1">
    <source>
        <dbReference type="EMBL" id="AIO70181.1"/>
    </source>
</evidence>
<reference evidence="1 2" key="1">
    <citation type="submission" date="2014-06" db="EMBL/GenBank/DDBJ databases">
        <authorList>
            <person name="Bishop-Lilly K.A."/>
            <person name="Broomall S.M."/>
            <person name="Chain P.S."/>
            <person name="Chertkov O."/>
            <person name="Coyne S.R."/>
            <person name="Daligault H.E."/>
            <person name="Davenport K.W."/>
            <person name="Erkkila T."/>
            <person name="Frey K.G."/>
            <person name="Gibbons H.S."/>
            <person name="Gu W."/>
            <person name="Jaissle J."/>
            <person name="Johnson S.L."/>
            <person name="Koroleva G.I."/>
            <person name="Ladner J.T."/>
            <person name="Lo C.-C."/>
            <person name="Minogue T.D."/>
            <person name="Munk C."/>
            <person name="Palacios G.F."/>
            <person name="Redden C.L."/>
            <person name="Rosenzweig C.N."/>
            <person name="Scholz M.B."/>
            <person name="Teshima H."/>
            <person name="Xu Y."/>
        </authorList>
    </citation>
    <scope>NUCLEOTIDE SEQUENCE [LARGE SCALE GENOMIC DNA]</scope>
    <source>
        <strain evidence="1 2">EO147</strain>
    </source>
</reference>
<evidence type="ECO:0000313" key="2">
    <source>
        <dbReference type="Proteomes" id="UP000029424"/>
    </source>
</evidence>
<dbReference type="Proteomes" id="UP000029424">
    <property type="component" value="Chromosome 2"/>
</dbReference>
<name>A0AAI8BDD3_9BURK</name>
<gene>
    <name evidence="1" type="ORF">DM82_5959</name>
</gene>
<proteinExistence type="predicted"/>
<protein>
    <submittedName>
        <fullName evidence="1">Uncharacterized protein</fullName>
    </submittedName>
</protein>